<gene>
    <name evidence="2" type="ORF">FHS23_001696</name>
</gene>
<comment type="caution">
    <text evidence="2">The sequence shown here is derived from an EMBL/GenBank/DDBJ whole genome shotgun (WGS) entry which is preliminary data.</text>
</comment>
<evidence type="ECO:0000313" key="3">
    <source>
        <dbReference type="Proteomes" id="UP000550714"/>
    </source>
</evidence>
<dbReference type="AlphaFoldDB" id="A0A839RY55"/>
<sequence>MFCIQARVFRVQTCVFRAGHADSAGLRRSAVAPISTLPRGCVLALVRRPVGGAALELPEELTPVLRVSTREVERRLDAGQSLTERMPRLLDAMRAGDIEAYGVRRGWRWSIRRRRGSAGGRPVGREADGRSGDGVAAGESGATRASPGGEGRSRWTNRTGPASAGGRRIELTPGEHVMSSLEAQLPTEVAAACYSRVDAMARSRHRSDDGRTLDQLRADVAAGLLLGRNPGAAPSEAAAMVHPPGTATTTATTATGTPATTGKRRFRPPR</sequence>
<feature type="region of interest" description="Disordered" evidence="1">
    <location>
        <begin position="231"/>
        <end position="270"/>
    </location>
</feature>
<feature type="region of interest" description="Disordered" evidence="1">
    <location>
        <begin position="115"/>
        <end position="168"/>
    </location>
</feature>
<dbReference type="EMBL" id="JACHWU010000001">
    <property type="protein sequence ID" value="MBB3050701.1"/>
    <property type="molecule type" value="Genomic_DNA"/>
</dbReference>
<proteinExistence type="predicted"/>
<protein>
    <recommendedName>
        <fullName evidence="4">DUF222 domain-containing protein</fullName>
    </recommendedName>
</protein>
<evidence type="ECO:0000256" key="1">
    <source>
        <dbReference type="SAM" id="MobiDB-lite"/>
    </source>
</evidence>
<feature type="compositionally biased region" description="Low complexity" evidence="1">
    <location>
        <begin position="243"/>
        <end position="261"/>
    </location>
</feature>
<accession>A0A839RY55</accession>
<evidence type="ECO:0008006" key="4">
    <source>
        <dbReference type="Google" id="ProtNLM"/>
    </source>
</evidence>
<dbReference type="Proteomes" id="UP000550714">
    <property type="component" value="Unassembled WGS sequence"/>
</dbReference>
<reference evidence="2 3" key="1">
    <citation type="submission" date="2020-08" db="EMBL/GenBank/DDBJ databases">
        <title>Genomic Encyclopedia of Type Strains, Phase III (KMG-III): the genomes of soil and plant-associated and newly described type strains.</title>
        <authorList>
            <person name="Whitman W."/>
        </authorList>
    </citation>
    <scope>NUCLEOTIDE SEQUENCE [LARGE SCALE GENOMIC DNA]</scope>
    <source>
        <strain evidence="2 3">CECT 8577</strain>
    </source>
</reference>
<keyword evidence="3" id="KW-1185">Reference proteome</keyword>
<evidence type="ECO:0000313" key="2">
    <source>
        <dbReference type="EMBL" id="MBB3050701.1"/>
    </source>
</evidence>
<name>A0A839RY55_9PSEU</name>
<organism evidence="2 3">
    <name type="scientific">Prauserella isguenensis</name>
    <dbReference type="NCBI Taxonomy" id="1470180"/>
    <lineage>
        <taxon>Bacteria</taxon>
        <taxon>Bacillati</taxon>
        <taxon>Actinomycetota</taxon>
        <taxon>Actinomycetes</taxon>
        <taxon>Pseudonocardiales</taxon>
        <taxon>Pseudonocardiaceae</taxon>
        <taxon>Prauserella</taxon>
    </lineage>
</organism>